<comment type="caution">
    <text evidence="2">The sequence shown here is derived from an EMBL/GenBank/DDBJ whole genome shotgun (WGS) entry which is preliminary data.</text>
</comment>
<evidence type="ECO:0000256" key="1">
    <source>
        <dbReference type="SAM" id="Phobius"/>
    </source>
</evidence>
<gene>
    <name evidence="2" type="ORF">HMPREF9629_02157</name>
</gene>
<reference evidence="2 3" key="1">
    <citation type="submission" date="2011-08" db="EMBL/GenBank/DDBJ databases">
        <title>The Genome Sequence of Eubacteriaceae bacterium ACC19a.</title>
        <authorList>
            <consortium name="The Broad Institute Genome Sequencing Platform"/>
            <person name="Earl A."/>
            <person name="Ward D."/>
            <person name="Feldgarden M."/>
            <person name="Gevers D."/>
            <person name="Sizova M."/>
            <person name="Hazen A."/>
            <person name="Epstein S."/>
            <person name="Young S.K."/>
            <person name="Zeng Q."/>
            <person name="Gargeya S."/>
            <person name="Fitzgerald M."/>
            <person name="Haas B."/>
            <person name="Abouelleil A."/>
            <person name="Alvarado L."/>
            <person name="Arachchi H.M."/>
            <person name="Berlin A."/>
            <person name="Brown A."/>
            <person name="Chapman S.B."/>
            <person name="Chen Z."/>
            <person name="Dunbar C."/>
            <person name="Freedman E."/>
            <person name="Gearin G."/>
            <person name="Gellesch M."/>
            <person name="Goldberg J."/>
            <person name="Griggs A."/>
            <person name="Gujja S."/>
            <person name="Heiman D."/>
            <person name="Howarth C."/>
            <person name="Larson L."/>
            <person name="Lui A."/>
            <person name="MacDonald P.J.P."/>
            <person name="Montmayeur A."/>
            <person name="Murphy C."/>
            <person name="Neiman D."/>
            <person name="Pearson M."/>
            <person name="Priest M."/>
            <person name="Roberts A."/>
            <person name="Saif S."/>
            <person name="Shea T."/>
            <person name="Shenoy N."/>
            <person name="Sisk P."/>
            <person name="Stolte C."/>
            <person name="Sykes S."/>
            <person name="Wortman J."/>
            <person name="Nusbaum C."/>
            <person name="Birren B."/>
        </authorList>
    </citation>
    <scope>NUCLEOTIDE SEQUENCE [LARGE SCALE GENOMIC DNA]</scope>
    <source>
        <strain evidence="2 3">ACC19a</strain>
    </source>
</reference>
<keyword evidence="1" id="KW-0812">Transmembrane</keyword>
<proteinExistence type="predicted"/>
<evidence type="ECO:0000313" key="3">
    <source>
        <dbReference type="Proteomes" id="UP000006437"/>
    </source>
</evidence>
<dbReference type="PATRIC" id="fig|796937.3.peg.1411"/>
<sequence length="537" mass="61942">MAEGNDKAILKDKAYNKKEFIVPLIVYIIGFVICFIFAQKSDELTVGAFIGYIVLSIATMMILKTWANEKYRLGLKIKFPLSLIFPSYPLVEDYDELTRRMSSFKAAYSQFIGSKDINKDNSKIQEYTTQLLWHSIYLQKRRLEKLNVQIDLKSSRRSYSKNSSPVRSSTYFDGRYNVDDAYEEIYCTRTYQFSGKDIKRVYDKEVAHYTFLSAKNVGGDDVVCPNCGSISSRSNLIDGCDFCGTKFTVEDLDSMVGSFGFGRDFQVIEGKREAIKKLIYPWVYMMGMLPFINMGFFLPFLYVKDMNIFMRFVGGLLSAFALGFAGFGIVTFSMFFIVPIVFLFNLNFEFLDDKLVCRPKEKIDKEIKRANEVRKYDPLFSIQSFFGGVQNKLYAVHFADTENMVNAFSECDLSRQLENYKDVVDMDTLSFYINTYQVKDDMQIASVSANLLLRELKNGKIENRKEFVTMRLEKNKDCKTQAVCGPSILKCIKCGANLSLIEEGKTCEFCGNELNLKEHDWVITKYHTYYKKSENIQ</sequence>
<dbReference type="AlphaFoldDB" id="G9X1B3"/>
<dbReference type="HOGENOM" id="CLU_505073_0_0_9"/>
<accession>G9X1B3</accession>
<feature type="transmembrane region" description="Helical" evidence="1">
    <location>
        <begin position="20"/>
        <end position="38"/>
    </location>
</feature>
<dbReference type="RefSeq" id="WP_009526373.1">
    <property type="nucleotide sequence ID" value="NZ_JH414571.1"/>
</dbReference>
<dbReference type="BioCyc" id="EBAC796937-HMP:GMGH-2185-MONOMER"/>
<evidence type="ECO:0000313" key="2">
    <source>
        <dbReference type="EMBL" id="EHL14512.1"/>
    </source>
</evidence>
<evidence type="ECO:0008006" key="4">
    <source>
        <dbReference type="Google" id="ProtNLM"/>
    </source>
</evidence>
<feature type="transmembrane region" description="Helical" evidence="1">
    <location>
        <begin position="44"/>
        <end position="63"/>
    </location>
</feature>
<organism evidence="2 3">
    <name type="scientific">Peptoanaerobacter stomatis</name>
    <dbReference type="NCBI Taxonomy" id="796937"/>
    <lineage>
        <taxon>Bacteria</taxon>
        <taxon>Bacillati</taxon>
        <taxon>Bacillota</taxon>
        <taxon>Clostridia</taxon>
        <taxon>Peptostreptococcales</taxon>
        <taxon>Filifactoraceae</taxon>
        <taxon>Peptoanaerobacter</taxon>
    </lineage>
</organism>
<feature type="transmembrane region" description="Helical" evidence="1">
    <location>
        <begin position="315"/>
        <end position="344"/>
    </location>
</feature>
<keyword evidence="1" id="KW-1133">Transmembrane helix</keyword>
<dbReference type="Proteomes" id="UP000006437">
    <property type="component" value="Unassembled WGS sequence"/>
</dbReference>
<name>G9X1B3_9FIRM</name>
<feature type="transmembrane region" description="Helical" evidence="1">
    <location>
        <begin position="282"/>
        <end position="303"/>
    </location>
</feature>
<dbReference type="EMBL" id="AFZE01000027">
    <property type="protein sequence ID" value="EHL14512.1"/>
    <property type="molecule type" value="Genomic_DNA"/>
</dbReference>
<protein>
    <recommendedName>
        <fullName evidence="4">Zinc ribbon domain-containing protein</fullName>
    </recommendedName>
</protein>
<keyword evidence="1" id="KW-0472">Membrane</keyword>